<dbReference type="Pfam" id="PF05171">
    <property type="entry name" value="HemS"/>
    <property type="match status" value="2"/>
</dbReference>
<gene>
    <name evidence="2" type="ORF">SAMN03080618_01198</name>
</gene>
<dbReference type="CDD" id="cd16830">
    <property type="entry name" value="HemS-like_N"/>
    <property type="match status" value="1"/>
</dbReference>
<dbReference type="AlphaFoldDB" id="A0A1I3KH48"/>
<name>A0A1I3KH48_9HYPH</name>
<dbReference type="STRING" id="1121003.SAMN03080618_01198"/>
<dbReference type="CDD" id="cd16831">
    <property type="entry name" value="HemS-like_C"/>
    <property type="match status" value="1"/>
</dbReference>
<organism evidence="2 3">
    <name type="scientific">Aquamicrobium aerolatum DSM 21857</name>
    <dbReference type="NCBI Taxonomy" id="1121003"/>
    <lineage>
        <taxon>Bacteria</taxon>
        <taxon>Pseudomonadati</taxon>
        <taxon>Pseudomonadota</taxon>
        <taxon>Alphaproteobacteria</taxon>
        <taxon>Hyphomicrobiales</taxon>
        <taxon>Phyllobacteriaceae</taxon>
        <taxon>Aerobium</taxon>
    </lineage>
</organism>
<evidence type="ECO:0000313" key="2">
    <source>
        <dbReference type="EMBL" id="SFI71839.1"/>
    </source>
</evidence>
<sequence>MPTAKPLPDEILRLQAEYPKMRERDFVAQIGISEADLVAAKVGAGARRIEPRVNEILGGLGALGEVMALTRNASAVHEKVGVYDKPVPGNHVSMMLGADIDLRIFPKLWTYGFAVEKSDGEEVRRSLQFFDAAGDAVHKVHLRPASNVEAYEALVTSLLSDDQSRVVETTPIERQMFAQEEAGSAEELRQRWGAMTDVHQFFGMLRELKINRRQALEMVGDDYAWALGSEALSDMLQQSSARQAPIMCFIGNHGCIQIHSGPVESIKVMGPWINILDAGFHMHLRLDHIRQVWAVRKPTKDGHVTSLEAYDENDELIIQFFGQRKEGEGERSDWRELVEALPRVAHTVAA</sequence>
<dbReference type="GO" id="GO:0006826">
    <property type="term" value="P:iron ion transport"/>
    <property type="evidence" value="ECO:0007669"/>
    <property type="project" value="InterPro"/>
</dbReference>
<dbReference type="InterPro" id="IPR007845">
    <property type="entry name" value="HemS/ChuX_dom"/>
</dbReference>
<protein>
    <submittedName>
        <fullName evidence="2">Putative hemin transport protein</fullName>
    </submittedName>
</protein>
<dbReference type="Gene3D" id="3.40.1570.10">
    <property type="entry name" value="HemS/ChuS/ChuX like domains"/>
    <property type="match status" value="2"/>
</dbReference>
<dbReference type="EMBL" id="FORF01000005">
    <property type="protein sequence ID" value="SFI71839.1"/>
    <property type="molecule type" value="Genomic_DNA"/>
</dbReference>
<reference evidence="3" key="1">
    <citation type="submission" date="2016-10" db="EMBL/GenBank/DDBJ databases">
        <authorList>
            <person name="Varghese N."/>
            <person name="Submissions S."/>
        </authorList>
    </citation>
    <scope>NUCLEOTIDE SEQUENCE [LARGE SCALE GENOMIC DNA]</scope>
    <source>
        <strain evidence="3">DSM 21857</strain>
    </source>
</reference>
<accession>A0A1I3KH48</accession>
<proteinExistence type="predicted"/>
<feature type="domain" description="Haemin-degrading HemS/ChuX" evidence="1">
    <location>
        <begin position="209"/>
        <end position="341"/>
    </location>
</feature>
<dbReference type="SUPFAM" id="SSF144064">
    <property type="entry name" value="Heme iron utilization protein-like"/>
    <property type="match status" value="1"/>
</dbReference>
<evidence type="ECO:0000259" key="1">
    <source>
        <dbReference type="Pfam" id="PF05171"/>
    </source>
</evidence>
<evidence type="ECO:0000313" key="3">
    <source>
        <dbReference type="Proteomes" id="UP000242763"/>
    </source>
</evidence>
<keyword evidence="3" id="KW-1185">Reference proteome</keyword>
<dbReference type="InterPro" id="IPR053733">
    <property type="entry name" value="Heme_Transport_Util_sf"/>
</dbReference>
<feature type="domain" description="Haemin-degrading HemS/ChuX" evidence="1">
    <location>
        <begin position="31"/>
        <end position="158"/>
    </location>
</feature>
<dbReference type="Proteomes" id="UP000242763">
    <property type="component" value="Unassembled WGS sequence"/>
</dbReference>